<comment type="caution">
    <text evidence="4">The sequence shown here is derived from an EMBL/GenBank/DDBJ whole genome shotgun (WGS) entry which is preliminary data.</text>
</comment>
<dbReference type="InterPro" id="IPR011320">
    <property type="entry name" value="RNase_H1_N"/>
</dbReference>
<dbReference type="SUPFAM" id="SSF55658">
    <property type="entry name" value="L9 N-domain-like"/>
    <property type="match status" value="1"/>
</dbReference>
<dbReference type="InterPro" id="IPR037056">
    <property type="entry name" value="RNase_H1_N_sf"/>
</dbReference>
<evidence type="ECO:0000313" key="5">
    <source>
        <dbReference type="Proteomes" id="UP001221757"/>
    </source>
</evidence>
<feature type="signal peptide" evidence="2">
    <location>
        <begin position="1"/>
        <end position="24"/>
    </location>
</feature>
<name>A0AAD7H2P1_MYCRO</name>
<feature type="region of interest" description="Disordered" evidence="1">
    <location>
        <begin position="141"/>
        <end position="163"/>
    </location>
</feature>
<dbReference type="EMBL" id="JARKIE010000001">
    <property type="protein sequence ID" value="KAJ7710787.1"/>
    <property type="molecule type" value="Genomic_DNA"/>
</dbReference>
<evidence type="ECO:0000259" key="3">
    <source>
        <dbReference type="Pfam" id="PF01693"/>
    </source>
</evidence>
<reference evidence="4" key="1">
    <citation type="submission" date="2023-03" db="EMBL/GenBank/DDBJ databases">
        <title>Massive genome expansion in bonnet fungi (Mycena s.s.) driven by repeated elements and novel gene families across ecological guilds.</title>
        <authorList>
            <consortium name="Lawrence Berkeley National Laboratory"/>
            <person name="Harder C.B."/>
            <person name="Miyauchi S."/>
            <person name="Viragh M."/>
            <person name="Kuo A."/>
            <person name="Thoen E."/>
            <person name="Andreopoulos B."/>
            <person name="Lu D."/>
            <person name="Skrede I."/>
            <person name="Drula E."/>
            <person name="Henrissat B."/>
            <person name="Morin E."/>
            <person name="Kohler A."/>
            <person name="Barry K."/>
            <person name="LaButti K."/>
            <person name="Morin E."/>
            <person name="Salamov A."/>
            <person name="Lipzen A."/>
            <person name="Mereny Z."/>
            <person name="Hegedus B."/>
            <person name="Baldrian P."/>
            <person name="Stursova M."/>
            <person name="Weitz H."/>
            <person name="Taylor A."/>
            <person name="Grigoriev I.V."/>
            <person name="Nagy L.G."/>
            <person name="Martin F."/>
            <person name="Kauserud H."/>
        </authorList>
    </citation>
    <scope>NUCLEOTIDE SEQUENCE</scope>
    <source>
        <strain evidence="4">CBHHK067</strain>
    </source>
</reference>
<keyword evidence="5" id="KW-1185">Reference proteome</keyword>
<dbReference type="AlphaFoldDB" id="A0AAD7H2P1"/>
<evidence type="ECO:0000313" key="4">
    <source>
        <dbReference type="EMBL" id="KAJ7710787.1"/>
    </source>
</evidence>
<gene>
    <name evidence="4" type="ORF">B0H17DRAFT_1123896</name>
</gene>
<feature type="domain" description="Ribonuclease H1 N-terminal" evidence="3">
    <location>
        <begin position="75"/>
        <end position="106"/>
    </location>
</feature>
<evidence type="ECO:0000256" key="1">
    <source>
        <dbReference type="SAM" id="MobiDB-lite"/>
    </source>
</evidence>
<dbReference type="Gene3D" id="3.40.970.10">
    <property type="entry name" value="Ribonuclease H1, N-terminal domain"/>
    <property type="match status" value="1"/>
</dbReference>
<feature type="compositionally biased region" description="Low complexity" evidence="1">
    <location>
        <begin position="141"/>
        <end position="153"/>
    </location>
</feature>
<feature type="chain" id="PRO_5042257118" description="Ribonuclease H1 N-terminal domain-containing protein" evidence="2">
    <location>
        <begin position="25"/>
        <end position="163"/>
    </location>
</feature>
<sequence>MAQASLQAQGTAALLLIPAALTNAQRISPISSWAHISLDPPAFPFVPNISFHRTPPTPAELAGATPLEEDEATPFWVVLRGRQPGLYRNFTAAQQQTNGVPHNQQNRKVGRTEALTFYAANHPLHVKKWIELPAPVPVAAAASAADPTDPAPSGEALPANTGN</sequence>
<dbReference type="Proteomes" id="UP001221757">
    <property type="component" value="Unassembled WGS sequence"/>
</dbReference>
<keyword evidence="2" id="KW-0732">Signal</keyword>
<accession>A0AAD7H2P1</accession>
<evidence type="ECO:0000256" key="2">
    <source>
        <dbReference type="SAM" id="SignalP"/>
    </source>
</evidence>
<dbReference type="Pfam" id="PF01693">
    <property type="entry name" value="Cauli_VI"/>
    <property type="match status" value="1"/>
</dbReference>
<protein>
    <recommendedName>
        <fullName evidence="3">Ribonuclease H1 N-terminal domain-containing protein</fullName>
    </recommendedName>
</protein>
<organism evidence="4 5">
    <name type="scientific">Mycena rosella</name>
    <name type="common">Pink bonnet</name>
    <name type="synonym">Agaricus rosellus</name>
    <dbReference type="NCBI Taxonomy" id="1033263"/>
    <lineage>
        <taxon>Eukaryota</taxon>
        <taxon>Fungi</taxon>
        <taxon>Dikarya</taxon>
        <taxon>Basidiomycota</taxon>
        <taxon>Agaricomycotina</taxon>
        <taxon>Agaricomycetes</taxon>
        <taxon>Agaricomycetidae</taxon>
        <taxon>Agaricales</taxon>
        <taxon>Marasmiineae</taxon>
        <taxon>Mycenaceae</taxon>
        <taxon>Mycena</taxon>
    </lineage>
</organism>
<proteinExistence type="predicted"/>
<dbReference type="InterPro" id="IPR009027">
    <property type="entry name" value="Ribosomal_bL9/RNase_H1_N"/>
</dbReference>